<evidence type="ECO:0000313" key="2">
    <source>
        <dbReference type="EMBL" id="QWQ37068.1"/>
    </source>
</evidence>
<dbReference type="EMBL" id="CP076456">
    <property type="protein sequence ID" value="QWQ37068.1"/>
    <property type="molecule type" value="Genomic_DNA"/>
</dbReference>
<keyword evidence="3" id="KW-1185">Reference proteome</keyword>
<reference evidence="2" key="1">
    <citation type="submission" date="2021-06" db="EMBL/GenBank/DDBJ databases">
        <title>Novel species in genus Arthrobacter.</title>
        <authorList>
            <person name="Zhang G."/>
        </authorList>
    </citation>
    <scope>NUCLEOTIDE SEQUENCE</scope>
    <source>
        <strain evidence="2">Zg-ZUI122</strain>
    </source>
</reference>
<dbReference type="RefSeq" id="WP_104055144.1">
    <property type="nucleotide sequence ID" value="NZ_CP076456.1"/>
</dbReference>
<dbReference type="KEGG" id="asun:KG104_04570"/>
<dbReference type="InterPro" id="IPR029068">
    <property type="entry name" value="Glyas_Bleomycin-R_OHBP_Dase"/>
</dbReference>
<dbReference type="InterPro" id="IPR041581">
    <property type="entry name" value="Glyoxalase_6"/>
</dbReference>
<dbReference type="InterPro" id="IPR037523">
    <property type="entry name" value="VOC_core"/>
</dbReference>
<evidence type="ECO:0000259" key="1">
    <source>
        <dbReference type="PROSITE" id="PS51819"/>
    </source>
</evidence>
<dbReference type="PROSITE" id="PS51819">
    <property type="entry name" value="VOC"/>
    <property type="match status" value="1"/>
</dbReference>
<dbReference type="SUPFAM" id="SSF54593">
    <property type="entry name" value="Glyoxalase/Bleomycin resistance protein/Dihydroxybiphenyl dioxygenase"/>
    <property type="match status" value="1"/>
</dbReference>
<accession>A0A975S764</accession>
<name>A0A975S764_9MICC</name>
<dbReference type="Pfam" id="PF18029">
    <property type="entry name" value="Glyoxalase_6"/>
    <property type="match status" value="1"/>
</dbReference>
<gene>
    <name evidence="2" type="ORF">KG104_04570</name>
</gene>
<sequence length="120" mass="13034">MIGSWHATVIDCPNPDSLASFYESLLGMIRVEHEDDGSWVTIGDAPDRPALAFQQVSGYTPPQWPGQDNPQQLHLDVRVPDLDLAEAQVLALGATSMDSGSASFRVFLDPAGHPFCLVAW</sequence>
<dbReference type="CDD" id="cd06587">
    <property type="entry name" value="VOC"/>
    <property type="match status" value="1"/>
</dbReference>
<feature type="domain" description="VOC" evidence="1">
    <location>
        <begin position="3"/>
        <end position="120"/>
    </location>
</feature>
<dbReference type="PANTHER" id="PTHR35908:SF1">
    <property type="entry name" value="CONSERVED PROTEIN"/>
    <property type="match status" value="1"/>
</dbReference>
<proteinExistence type="predicted"/>
<protein>
    <submittedName>
        <fullName evidence="2">VOC family protein</fullName>
    </submittedName>
</protein>
<dbReference type="PANTHER" id="PTHR35908">
    <property type="entry name" value="HYPOTHETICAL FUSION PROTEIN"/>
    <property type="match status" value="1"/>
</dbReference>
<dbReference type="Gene3D" id="3.10.180.10">
    <property type="entry name" value="2,3-Dihydroxybiphenyl 1,2-Dioxygenase, domain 1"/>
    <property type="match status" value="1"/>
</dbReference>
<dbReference type="AlphaFoldDB" id="A0A975S764"/>
<dbReference type="Proteomes" id="UP000680588">
    <property type="component" value="Chromosome"/>
</dbReference>
<organism evidence="2 3">
    <name type="scientific">Arthrobacter sunyaminii</name>
    <dbReference type="NCBI Taxonomy" id="2816859"/>
    <lineage>
        <taxon>Bacteria</taxon>
        <taxon>Bacillati</taxon>
        <taxon>Actinomycetota</taxon>
        <taxon>Actinomycetes</taxon>
        <taxon>Micrococcales</taxon>
        <taxon>Micrococcaceae</taxon>
        <taxon>Arthrobacter</taxon>
    </lineage>
</organism>
<evidence type="ECO:0000313" key="3">
    <source>
        <dbReference type="Proteomes" id="UP000680588"/>
    </source>
</evidence>